<dbReference type="FunFam" id="3.80.10.10:FF:001438">
    <property type="entry name" value="Uncharacterized protein"/>
    <property type="match status" value="1"/>
</dbReference>
<feature type="region of interest" description="Disordered" evidence="12">
    <location>
        <begin position="923"/>
        <end position="972"/>
    </location>
</feature>
<feature type="domain" description="Ig-like" evidence="15">
    <location>
        <begin position="436"/>
        <end position="532"/>
    </location>
</feature>
<dbReference type="SMART" id="SM00365">
    <property type="entry name" value="LRR_SD22"/>
    <property type="match status" value="6"/>
</dbReference>
<evidence type="ECO:0000256" key="6">
    <source>
        <dbReference type="ARBA" id="ARBA00022737"/>
    </source>
</evidence>
<keyword evidence="8 13" id="KW-0472">Membrane</keyword>
<keyword evidence="9" id="KW-1015">Disulfide bond</keyword>
<evidence type="ECO:0000256" key="1">
    <source>
        <dbReference type="ARBA" id="ARBA00004236"/>
    </source>
</evidence>
<evidence type="ECO:0000313" key="16">
    <source>
        <dbReference type="EMBL" id="CAH0391953.1"/>
    </source>
</evidence>
<keyword evidence="11" id="KW-0393">Immunoglobulin domain</keyword>
<dbReference type="InterPro" id="IPR001611">
    <property type="entry name" value="Leu-rich_rpt"/>
</dbReference>
<keyword evidence="3" id="KW-0433">Leucine-rich repeat</keyword>
<dbReference type="SUPFAM" id="SSF48726">
    <property type="entry name" value="Immunoglobulin"/>
    <property type="match status" value="3"/>
</dbReference>
<keyword evidence="4 13" id="KW-0812">Transmembrane</keyword>
<comment type="subcellular location">
    <subcellularLocation>
        <location evidence="1">Cell membrane</location>
    </subcellularLocation>
</comment>
<dbReference type="PANTHER" id="PTHR45842:SF12">
    <property type="entry name" value="KEKKON 5, ISOFORM A"/>
    <property type="match status" value="1"/>
</dbReference>
<dbReference type="SMART" id="SM00369">
    <property type="entry name" value="LRR_TYP"/>
    <property type="match status" value="10"/>
</dbReference>
<dbReference type="Pfam" id="PF13855">
    <property type="entry name" value="LRR_8"/>
    <property type="match status" value="4"/>
</dbReference>
<dbReference type="Gene3D" id="3.80.10.10">
    <property type="entry name" value="Ribonuclease Inhibitor"/>
    <property type="match status" value="3"/>
</dbReference>
<dbReference type="Proteomes" id="UP001152759">
    <property type="component" value="Chromosome 6"/>
</dbReference>
<evidence type="ECO:0000256" key="4">
    <source>
        <dbReference type="ARBA" id="ARBA00022692"/>
    </source>
</evidence>
<dbReference type="InterPro" id="IPR050467">
    <property type="entry name" value="LRFN"/>
</dbReference>
<evidence type="ECO:0000256" key="13">
    <source>
        <dbReference type="SAM" id="Phobius"/>
    </source>
</evidence>
<keyword evidence="5 14" id="KW-0732">Signal</keyword>
<proteinExistence type="predicted"/>
<accession>A0A9P0AHH5</accession>
<evidence type="ECO:0000313" key="17">
    <source>
        <dbReference type="Proteomes" id="UP001152759"/>
    </source>
</evidence>
<dbReference type="InterPro" id="IPR003591">
    <property type="entry name" value="Leu-rich_rpt_typical-subtyp"/>
</dbReference>
<dbReference type="EMBL" id="OU963867">
    <property type="protein sequence ID" value="CAH0391953.1"/>
    <property type="molecule type" value="Genomic_DNA"/>
</dbReference>
<keyword evidence="17" id="KW-1185">Reference proteome</keyword>
<dbReference type="FunFam" id="2.60.40.10:FF:000107">
    <property type="entry name" value="Myosin, light chain kinase a"/>
    <property type="match status" value="1"/>
</dbReference>
<dbReference type="Pfam" id="PF13927">
    <property type="entry name" value="Ig_3"/>
    <property type="match status" value="1"/>
</dbReference>
<feature type="domain" description="Ig-like" evidence="15">
    <location>
        <begin position="631"/>
        <end position="719"/>
    </location>
</feature>
<evidence type="ECO:0000256" key="11">
    <source>
        <dbReference type="ARBA" id="ARBA00023319"/>
    </source>
</evidence>
<gene>
    <name evidence="16" type="ORF">BEMITA_LOCUS10523</name>
</gene>
<feature type="compositionally biased region" description="Polar residues" evidence="12">
    <location>
        <begin position="937"/>
        <end position="947"/>
    </location>
</feature>
<feature type="chain" id="PRO_5040225665" description="Ig-like domain-containing protein" evidence="14">
    <location>
        <begin position="23"/>
        <end position="972"/>
    </location>
</feature>
<dbReference type="InterPro" id="IPR003598">
    <property type="entry name" value="Ig_sub2"/>
</dbReference>
<reference evidence="16" key="1">
    <citation type="submission" date="2021-12" db="EMBL/GenBank/DDBJ databases">
        <authorList>
            <person name="King R."/>
        </authorList>
    </citation>
    <scope>NUCLEOTIDE SEQUENCE</scope>
</reference>
<dbReference type="PROSITE" id="PS50835">
    <property type="entry name" value="IG_LIKE"/>
    <property type="match status" value="3"/>
</dbReference>
<dbReference type="FunFam" id="3.80.10.10:FF:000023">
    <property type="entry name" value="Leucine rich repeats and immunoglobulin like domains 3"/>
    <property type="match status" value="1"/>
</dbReference>
<dbReference type="SMART" id="SM00408">
    <property type="entry name" value="IGc2"/>
    <property type="match status" value="3"/>
</dbReference>
<evidence type="ECO:0000256" key="3">
    <source>
        <dbReference type="ARBA" id="ARBA00022614"/>
    </source>
</evidence>
<evidence type="ECO:0000256" key="7">
    <source>
        <dbReference type="ARBA" id="ARBA00022989"/>
    </source>
</evidence>
<evidence type="ECO:0000259" key="15">
    <source>
        <dbReference type="PROSITE" id="PS50835"/>
    </source>
</evidence>
<keyword evidence="6" id="KW-0677">Repeat</keyword>
<dbReference type="PROSITE" id="PS51450">
    <property type="entry name" value="LRR"/>
    <property type="match status" value="4"/>
</dbReference>
<dbReference type="InterPro" id="IPR032675">
    <property type="entry name" value="LRR_dom_sf"/>
</dbReference>
<name>A0A9P0AHH5_BEMTA</name>
<dbReference type="InterPro" id="IPR013098">
    <property type="entry name" value="Ig_I-set"/>
</dbReference>
<evidence type="ECO:0000256" key="14">
    <source>
        <dbReference type="SAM" id="SignalP"/>
    </source>
</evidence>
<dbReference type="FunFam" id="2.60.40.10:FF:000032">
    <property type="entry name" value="palladin isoform X1"/>
    <property type="match status" value="1"/>
</dbReference>
<evidence type="ECO:0000256" key="5">
    <source>
        <dbReference type="ARBA" id="ARBA00022729"/>
    </source>
</evidence>
<dbReference type="GO" id="GO:0005886">
    <property type="term" value="C:plasma membrane"/>
    <property type="evidence" value="ECO:0007669"/>
    <property type="project" value="UniProtKB-SubCell"/>
</dbReference>
<feature type="transmembrane region" description="Helical" evidence="13">
    <location>
        <begin position="733"/>
        <end position="759"/>
    </location>
</feature>
<keyword evidence="7 13" id="KW-1133">Transmembrane helix</keyword>
<dbReference type="CDD" id="cd00096">
    <property type="entry name" value="Ig"/>
    <property type="match status" value="1"/>
</dbReference>
<evidence type="ECO:0000256" key="12">
    <source>
        <dbReference type="SAM" id="MobiDB-lite"/>
    </source>
</evidence>
<protein>
    <recommendedName>
        <fullName evidence="15">Ig-like domain-containing protein</fullName>
    </recommendedName>
</protein>
<feature type="compositionally biased region" description="Polar residues" evidence="12">
    <location>
        <begin position="804"/>
        <end position="817"/>
    </location>
</feature>
<dbReference type="InterPro" id="IPR036179">
    <property type="entry name" value="Ig-like_dom_sf"/>
</dbReference>
<keyword evidence="2" id="KW-1003">Cell membrane</keyword>
<feature type="domain" description="Ig-like" evidence="15">
    <location>
        <begin position="537"/>
        <end position="628"/>
    </location>
</feature>
<dbReference type="Pfam" id="PF07679">
    <property type="entry name" value="I-set"/>
    <property type="match status" value="2"/>
</dbReference>
<dbReference type="SMART" id="SM00409">
    <property type="entry name" value="IG"/>
    <property type="match status" value="3"/>
</dbReference>
<dbReference type="AlphaFoldDB" id="A0A9P0AHH5"/>
<organism evidence="16 17">
    <name type="scientific">Bemisia tabaci</name>
    <name type="common">Sweetpotato whitefly</name>
    <name type="synonym">Aleurodes tabaci</name>
    <dbReference type="NCBI Taxonomy" id="7038"/>
    <lineage>
        <taxon>Eukaryota</taxon>
        <taxon>Metazoa</taxon>
        <taxon>Ecdysozoa</taxon>
        <taxon>Arthropoda</taxon>
        <taxon>Hexapoda</taxon>
        <taxon>Insecta</taxon>
        <taxon>Pterygota</taxon>
        <taxon>Neoptera</taxon>
        <taxon>Paraneoptera</taxon>
        <taxon>Hemiptera</taxon>
        <taxon>Sternorrhyncha</taxon>
        <taxon>Aleyrodoidea</taxon>
        <taxon>Aleyrodidae</taxon>
        <taxon>Aleyrodinae</taxon>
        <taxon>Bemisia</taxon>
    </lineage>
</organism>
<evidence type="ECO:0000256" key="8">
    <source>
        <dbReference type="ARBA" id="ARBA00023136"/>
    </source>
</evidence>
<keyword evidence="10" id="KW-0325">Glycoprotein</keyword>
<evidence type="ECO:0000256" key="2">
    <source>
        <dbReference type="ARBA" id="ARBA00022475"/>
    </source>
</evidence>
<dbReference type="SUPFAM" id="SSF52058">
    <property type="entry name" value="L domain-like"/>
    <property type="match status" value="1"/>
</dbReference>
<dbReference type="PANTHER" id="PTHR45842">
    <property type="entry name" value="SYNAPTIC ADHESION-LIKE MOLECULE SALM"/>
    <property type="match status" value="1"/>
</dbReference>
<dbReference type="InterPro" id="IPR007110">
    <property type="entry name" value="Ig-like_dom"/>
</dbReference>
<sequence length="972" mass="107309">MEVNGLTISVLIYLCFSFFVESSPQTKTRIPECESLGDTVDCSDHRLTSVPTDLPKWTKILKLNKNLLTSIPPMNISGSLISLIVSKNKIQNVGLLSLDKFPALKTLILNDNNITAINEADFDGLTSLKSLKINKNRLEILNKTSFRQLKELNVLELMRNRISSISGIKFQGLDNLKVLKLSQNKIKSLPDGAFFGLKNLEILNLDRNALSVISKSWLFGLDSLQSLSISHNRIYKIDDGWEGTQTLINLNLSFNEITAIENDTFKDLGKLNQLNLNNNHITLIAEAAFNHTPVLETLELNNNFISWTIEDSISFFSSLKRLIKLSLVHNLVTSINKNAFIGLESLVELDLGNNKLISIDENAFSSSPNLKRLHINSTSLLCDCALAWFPQYVIRRNLEKKNISAVCSHPQLTFSKSILDLSPEQFVCAANDVPRPQIVEDPEEQKALAGNEVTLKCAASSSSDSPMVFLWKRNNVVLDKDTKNRQVHEKNNSIIHYSQLKLLNVSTSHSGYYQCIVTNGFGNAYSKRARLEIYVFPVFSKSPNNITVRTGSTARLDCAAAGLPAPQIGWNKDGGSTFPALSERRMNVMPSDDAFFIVNVKAVDAGVYSCTAQNAAGIAAVNASIYVSEPPSFVEKMKDKEAKPGEAVVLECMATGLPKPNLVWSKNGERITNQSNTRYFLTADDQLLIIRDTEQNDAGIFECEVSNSLGSERGRSQLYIIPISGESFVSKHVIGILMISAVLVAVITSAIWVCLISYIRAKGQQSSSVAPTQADSKSDHSSQSSKDSGTGESPRRSREDLICNGTTGPQFSDEQNNSVSVPEVNLPLLSSFLSYNGENVQTCLKETLPMCHRKLPHRRSTYFDIPVPPDKYFTVRSQMPCHSNSNLESNSEKCTCAPTDFKKSVSFVPPDCKKYCVLLTSQSEPGETGSEAPKSPSPSQISNSTYHQVRPSSSLSQASSPPSQRHSYVSPY</sequence>
<feature type="region of interest" description="Disordered" evidence="12">
    <location>
        <begin position="767"/>
        <end position="817"/>
    </location>
</feature>
<dbReference type="InterPro" id="IPR003599">
    <property type="entry name" value="Ig_sub"/>
</dbReference>
<dbReference type="KEGG" id="btab:109034445"/>
<feature type="compositionally biased region" description="Low complexity" evidence="12">
    <location>
        <begin position="951"/>
        <end position="963"/>
    </location>
</feature>
<dbReference type="Gene3D" id="2.60.40.10">
    <property type="entry name" value="Immunoglobulins"/>
    <property type="match status" value="3"/>
</dbReference>
<evidence type="ECO:0000256" key="9">
    <source>
        <dbReference type="ARBA" id="ARBA00023157"/>
    </source>
</evidence>
<evidence type="ECO:0000256" key="10">
    <source>
        <dbReference type="ARBA" id="ARBA00023180"/>
    </source>
</evidence>
<dbReference type="InterPro" id="IPR013783">
    <property type="entry name" value="Ig-like_fold"/>
</dbReference>
<feature type="signal peptide" evidence="14">
    <location>
        <begin position="1"/>
        <end position="22"/>
    </location>
</feature>